<protein>
    <recommendedName>
        <fullName evidence="1">DUF305 domain-containing protein</fullName>
    </recommendedName>
</protein>
<dbReference type="PANTHER" id="PTHR36933">
    <property type="entry name" value="SLL0788 PROTEIN"/>
    <property type="match status" value="1"/>
</dbReference>
<dbReference type="EMBL" id="JYJG01000455">
    <property type="protein sequence ID" value="KJK34670.1"/>
    <property type="molecule type" value="Genomic_DNA"/>
</dbReference>
<gene>
    <name evidence="2" type="ORF">UK23_43340</name>
</gene>
<keyword evidence="3" id="KW-1185">Reference proteome</keyword>
<reference evidence="2 3" key="1">
    <citation type="submission" date="2015-02" db="EMBL/GenBank/DDBJ databases">
        <authorList>
            <person name="Ju K.-S."/>
            <person name="Doroghazi J.R."/>
            <person name="Metcalf W."/>
        </authorList>
    </citation>
    <scope>NUCLEOTIDE SEQUENCE [LARGE SCALE GENOMIC DNA]</scope>
    <source>
        <strain evidence="2 3">NRRL B-16140</strain>
    </source>
</reference>
<evidence type="ECO:0000259" key="1">
    <source>
        <dbReference type="Pfam" id="PF03713"/>
    </source>
</evidence>
<dbReference type="InterPro" id="IPR005183">
    <property type="entry name" value="DUF305_CopM-like"/>
</dbReference>
<dbReference type="Proteomes" id="UP000033393">
    <property type="component" value="Unassembled WGS sequence"/>
</dbReference>
<proteinExistence type="predicted"/>
<accession>A0A0F0GCF8</accession>
<feature type="domain" description="DUF305" evidence="1">
    <location>
        <begin position="22"/>
        <end position="163"/>
    </location>
</feature>
<dbReference type="InterPro" id="IPR012347">
    <property type="entry name" value="Ferritin-like"/>
</dbReference>
<evidence type="ECO:0000313" key="2">
    <source>
        <dbReference type="EMBL" id="KJK34670.1"/>
    </source>
</evidence>
<comment type="caution">
    <text evidence="2">The sequence shown here is derived from an EMBL/GenBank/DDBJ whole genome shotgun (WGS) entry which is preliminary data.</text>
</comment>
<evidence type="ECO:0000313" key="3">
    <source>
        <dbReference type="Proteomes" id="UP000033393"/>
    </source>
</evidence>
<dbReference type="Pfam" id="PF03713">
    <property type="entry name" value="DUF305"/>
    <property type="match status" value="1"/>
</dbReference>
<name>A0A0F0GCF8_LENAE</name>
<dbReference type="Gene3D" id="1.20.1260.10">
    <property type="match status" value="1"/>
</dbReference>
<dbReference type="PATRIC" id="fig|68170.10.peg.1881"/>
<dbReference type="AlphaFoldDB" id="A0A0F0GCF8"/>
<sequence>MGAAVGMLVLSACSSTENSPADVAFAQQMVPHHEQALEMAKLVPDRSSNDKVRGLAERIEKAQDPEITRMNGWLKEWGATAEQDHTGHDMAGMMSHEDMAKLENATGAAFDEQWLDMMIKHHEGAVEMARTELDQGEDADAKKLAQAIIDGQQQEITEMKDLLKTP</sequence>
<organism evidence="2 3">
    <name type="scientific">Lentzea aerocolonigenes</name>
    <name type="common">Lechevalieria aerocolonigenes</name>
    <name type="synonym">Saccharothrix aerocolonigenes</name>
    <dbReference type="NCBI Taxonomy" id="68170"/>
    <lineage>
        <taxon>Bacteria</taxon>
        <taxon>Bacillati</taxon>
        <taxon>Actinomycetota</taxon>
        <taxon>Actinomycetes</taxon>
        <taxon>Pseudonocardiales</taxon>
        <taxon>Pseudonocardiaceae</taxon>
        <taxon>Lentzea</taxon>
    </lineage>
</organism>
<dbReference type="PANTHER" id="PTHR36933:SF1">
    <property type="entry name" value="SLL0788 PROTEIN"/>
    <property type="match status" value="1"/>
</dbReference>